<evidence type="ECO:0000313" key="8">
    <source>
        <dbReference type="EMBL" id="ELU18171.1"/>
    </source>
</evidence>
<dbReference type="EMBL" id="KB292092">
    <property type="protein sequence ID" value="ELU18171.1"/>
    <property type="molecule type" value="Genomic_DNA"/>
</dbReference>
<evidence type="ECO:0000256" key="1">
    <source>
        <dbReference type="ARBA" id="ARBA00012647"/>
    </source>
</evidence>
<dbReference type="STRING" id="283909.R7VLE4"/>
<dbReference type="OrthoDB" id="5818554at2759"/>
<dbReference type="FunCoup" id="R7VLE4">
    <property type="interactions" value="125"/>
</dbReference>
<feature type="signal peptide" evidence="7">
    <location>
        <begin position="1"/>
        <end position="19"/>
    </location>
</feature>
<feature type="binding site" evidence="4">
    <location>
        <position position="452"/>
    </location>
    <ligand>
        <name>Zn(2+)</name>
        <dbReference type="ChEBI" id="CHEBI:29105"/>
        <label>2</label>
    </ligand>
</feature>
<accession>R7VLE4</accession>
<feature type="chain" id="PRO_5008789176" description="alkaline phosphatase" evidence="7">
    <location>
        <begin position="20"/>
        <end position="522"/>
    </location>
</feature>
<dbReference type="HOGENOM" id="CLU_008539_4_0_1"/>
<reference evidence="9" key="3">
    <citation type="submission" date="2015-06" db="UniProtKB">
        <authorList>
            <consortium name="EnsemblMetazoa"/>
        </authorList>
    </citation>
    <scope>IDENTIFICATION</scope>
</reference>
<evidence type="ECO:0000256" key="6">
    <source>
        <dbReference type="SAM" id="MobiDB-lite"/>
    </source>
</evidence>
<keyword evidence="4" id="KW-0862">Zinc</keyword>
<evidence type="ECO:0000313" key="9">
    <source>
        <dbReference type="EnsemblMetazoa" id="CapteP218695"/>
    </source>
</evidence>
<evidence type="ECO:0000313" key="10">
    <source>
        <dbReference type="Proteomes" id="UP000014760"/>
    </source>
</evidence>
<feature type="binding site" evidence="4">
    <location>
        <position position="153"/>
    </location>
    <ligand>
        <name>Mg(2+)</name>
        <dbReference type="ChEBI" id="CHEBI:18420"/>
    </ligand>
</feature>
<dbReference type="SUPFAM" id="SSF53649">
    <property type="entry name" value="Alkaline phosphatase-like"/>
    <property type="match status" value="1"/>
</dbReference>
<dbReference type="PRINTS" id="PR00113">
    <property type="entry name" value="ALKPHPHTASE"/>
</dbReference>
<organism evidence="8">
    <name type="scientific">Capitella teleta</name>
    <name type="common">Polychaete worm</name>
    <dbReference type="NCBI Taxonomy" id="283909"/>
    <lineage>
        <taxon>Eukaryota</taxon>
        <taxon>Metazoa</taxon>
        <taxon>Spiralia</taxon>
        <taxon>Lophotrochozoa</taxon>
        <taxon>Annelida</taxon>
        <taxon>Polychaeta</taxon>
        <taxon>Sedentaria</taxon>
        <taxon>Scolecida</taxon>
        <taxon>Capitellidae</taxon>
        <taxon>Capitella</taxon>
    </lineage>
</organism>
<evidence type="ECO:0000256" key="3">
    <source>
        <dbReference type="PIRSR" id="PIRSR601952-1"/>
    </source>
</evidence>
<evidence type="ECO:0000256" key="5">
    <source>
        <dbReference type="RuleBase" id="RU003946"/>
    </source>
</evidence>
<feature type="binding site" evidence="4">
    <location>
        <position position="78"/>
    </location>
    <ligand>
        <name>Zn(2+)</name>
        <dbReference type="ChEBI" id="CHEBI:29105"/>
        <label>2</label>
    </ligand>
</feature>
<dbReference type="OMA" id="HEQPHRN"/>
<reference evidence="8 10" key="2">
    <citation type="journal article" date="2013" name="Nature">
        <title>Insights into bilaterian evolution from three spiralian genomes.</title>
        <authorList>
            <person name="Simakov O."/>
            <person name="Marletaz F."/>
            <person name="Cho S.J."/>
            <person name="Edsinger-Gonzales E."/>
            <person name="Havlak P."/>
            <person name="Hellsten U."/>
            <person name="Kuo D.H."/>
            <person name="Larsson T."/>
            <person name="Lv J."/>
            <person name="Arendt D."/>
            <person name="Savage R."/>
            <person name="Osoegawa K."/>
            <person name="de Jong P."/>
            <person name="Grimwood J."/>
            <person name="Chapman J.A."/>
            <person name="Shapiro H."/>
            <person name="Aerts A."/>
            <person name="Otillar R.P."/>
            <person name="Terry A.Y."/>
            <person name="Boore J.L."/>
            <person name="Grigoriev I.V."/>
            <person name="Lindberg D.R."/>
            <person name="Seaver E.C."/>
            <person name="Weisblat D.A."/>
            <person name="Putnam N.H."/>
            <person name="Rokhsar D.S."/>
        </authorList>
    </citation>
    <scope>NUCLEOTIDE SEQUENCE</scope>
    <source>
        <strain evidence="8 10">I ESC-2004</strain>
    </source>
</reference>
<evidence type="ECO:0000256" key="4">
    <source>
        <dbReference type="PIRSR" id="PIRSR601952-2"/>
    </source>
</evidence>
<feature type="binding site" evidence="4">
    <location>
        <position position="321"/>
    </location>
    <ligand>
        <name>Zn(2+)</name>
        <dbReference type="ChEBI" id="CHEBI:29105"/>
        <label>2</label>
    </ligand>
</feature>
<comment type="similarity">
    <text evidence="5">Belongs to the alkaline phosphatase family.</text>
</comment>
<dbReference type="CDD" id="cd16012">
    <property type="entry name" value="ALP"/>
    <property type="match status" value="1"/>
</dbReference>
<feature type="binding site" evidence="4">
    <location>
        <position position="362"/>
    </location>
    <ligand>
        <name>Zn(2+)</name>
        <dbReference type="ChEBI" id="CHEBI:29105"/>
        <label>2</label>
    </ligand>
</feature>
<dbReference type="PANTHER" id="PTHR11596:SF5">
    <property type="entry name" value="ALKALINE PHOSPHATASE"/>
    <property type="match status" value="1"/>
</dbReference>
<feature type="binding site" evidence="4">
    <location>
        <position position="325"/>
    </location>
    <ligand>
        <name>Zn(2+)</name>
        <dbReference type="ChEBI" id="CHEBI:29105"/>
        <label>2</label>
    </ligand>
</feature>
<feature type="binding site" evidence="4">
    <location>
        <position position="316"/>
    </location>
    <ligand>
        <name>Mg(2+)</name>
        <dbReference type="ChEBI" id="CHEBI:18420"/>
    </ligand>
</feature>
<keyword evidence="4" id="KW-0460">Magnesium</keyword>
<dbReference type="GO" id="GO:0046872">
    <property type="term" value="F:metal ion binding"/>
    <property type="evidence" value="ECO:0007669"/>
    <property type="project" value="UniProtKB-KW"/>
</dbReference>
<feature type="compositionally biased region" description="Basic and acidic residues" evidence="6">
    <location>
        <begin position="20"/>
        <end position="38"/>
    </location>
</feature>
<dbReference type="InterPro" id="IPR017850">
    <property type="entry name" value="Alkaline_phosphatase_core_sf"/>
</dbReference>
<comment type="cofactor">
    <cofactor evidence="4">
        <name>Mg(2+)</name>
        <dbReference type="ChEBI" id="CHEBI:18420"/>
    </cofactor>
    <text evidence="4">Binds 1 Mg(2+) ion.</text>
</comment>
<comment type="cofactor">
    <cofactor evidence="4">
        <name>Zn(2+)</name>
        <dbReference type="ChEBI" id="CHEBI:29105"/>
    </cofactor>
    <text evidence="4">Binds 2 Zn(2+) ions.</text>
</comment>
<proteinExistence type="inferred from homology"/>
<dbReference type="Proteomes" id="UP000014760">
    <property type="component" value="Unassembled WGS sequence"/>
</dbReference>
<feature type="binding site" evidence="4">
    <location>
        <position position="78"/>
    </location>
    <ligand>
        <name>Mg(2+)</name>
        <dbReference type="ChEBI" id="CHEBI:18420"/>
    </ligand>
</feature>
<dbReference type="EMBL" id="AMQN01003874">
    <property type="status" value="NOT_ANNOTATED_CDS"/>
    <property type="molecule type" value="Genomic_DNA"/>
</dbReference>
<feature type="region of interest" description="Disordered" evidence="6">
    <location>
        <begin position="17"/>
        <end position="46"/>
    </location>
</feature>
<dbReference type="InterPro" id="IPR001952">
    <property type="entry name" value="Alkaline_phosphatase"/>
</dbReference>
<reference evidence="10" key="1">
    <citation type="submission" date="2012-12" db="EMBL/GenBank/DDBJ databases">
        <authorList>
            <person name="Hellsten U."/>
            <person name="Grimwood J."/>
            <person name="Chapman J.A."/>
            <person name="Shapiro H."/>
            <person name="Aerts A."/>
            <person name="Otillar R.P."/>
            <person name="Terry A.Y."/>
            <person name="Boore J.L."/>
            <person name="Simakov O."/>
            <person name="Marletaz F."/>
            <person name="Cho S.-J."/>
            <person name="Edsinger-Gonzales E."/>
            <person name="Havlak P."/>
            <person name="Kuo D.-H."/>
            <person name="Larsson T."/>
            <person name="Lv J."/>
            <person name="Arendt D."/>
            <person name="Savage R."/>
            <person name="Osoegawa K."/>
            <person name="de Jong P."/>
            <person name="Lindberg D.R."/>
            <person name="Seaver E.C."/>
            <person name="Weisblat D.A."/>
            <person name="Putnam N.H."/>
            <person name="Grigoriev I.V."/>
            <person name="Rokhsar D.S."/>
        </authorList>
    </citation>
    <scope>NUCLEOTIDE SEQUENCE</scope>
    <source>
        <strain evidence="10">I ESC-2004</strain>
    </source>
</reference>
<dbReference type="Gene3D" id="3.40.720.10">
    <property type="entry name" value="Alkaline Phosphatase, subunit A"/>
    <property type="match status" value="2"/>
</dbReference>
<protein>
    <recommendedName>
        <fullName evidence="1">alkaline phosphatase</fullName>
        <ecNumber evidence="1">3.1.3.1</ecNumber>
    </recommendedName>
</protein>
<name>R7VLE4_CAPTE</name>
<evidence type="ECO:0000256" key="2">
    <source>
        <dbReference type="ARBA" id="ARBA00022553"/>
    </source>
</evidence>
<dbReference type="GO" id="GO:0004035">
    <property type="term" value="F:alkaline phosphatase activity"/>
    <property type="evidence" value="ECO:0007669"/>
    <property type="project" value="UniProtKB-EC"/>
</dbReference>
<feature type="binding site" evidence="4">
    <location>
        <position position="363"/>
    </location>
    <ligand>
        <name>Zn(2+)</name>
        <dbReference type="ChEBI" id="CHEBI:29105"/>
        <label>2</label>
    </ligand>
</feature>
<dbReference type="PANTHER" id="PTHR11596">
    <property type="entry name" value="ALKALINE PHOSPHATASE"/>
    <property type="match status" value="1"/>
</dbReference>
<keyword evidence="7" id="KW-0732">Signal</keyword>
<gene>
    <name evidence="8" type="ORF">CAPTEDRAFT_218695</name>
</gene>
<dbReference type="EC" id="3.1.3.1" evidence="1"/>
<dbReference type="SMART" id="SM00098">
    <property type="entry name" value="alkPPc"/>
    <property type="match status" value="1"/>
</dbReference>
<dbReference type="EnsemblMetazoa" id="CapteT218695">
    <property type="protein sequence ID" value="CapteP218695"/>
    <property type="gene ID" value="CapteG218695"/>
</dbReference>
<feature type="active site" description="Phosphoserine intermediate" evidence="3">
    <location>
        <position position="128"/>
    </location>
</feature>
<keyword evidence="4" id="KW-0479">Metal-binding</keyword>
<sequence length="522" mass="57820">MQWIQLLIVLVASVSLSRGRSPDPDHPKFKRAVNDSPKDTNGQEADWSDLAQKQLQDDLESKLPRTAKAENLVLFIGDGMGMSTLTAARWHKAEAEGTKAVETMLQWDKWPASGMSKTYNVDRMTPDSAGTATAFSCGKSTGIVTTTRITHATPAASYAKSADRDWENDSDFPEELKAECPDFKDIAYQLVHTEINKNIQVLMGGGRREFMSNNETDPEYPELLGYRNDGRNLIMEWESMREEENVQWAFVDRQEDFDAVDPAQTDYLLGLFDHGHMQYEIDRSNDTFGEPSLAEMVEKAIRILSKNPNGFVLIVEGGRIDHAHHATNAFRALSDTIALEEAVAKADQMTSIEDTLMVVTADHSHVFSIGGGPDINLDIYKLAADVIGGPDDTGSDGKPYTTLAYANGPGWYNHRNYSLRVDMSEWSDDMKPSMDNIDFLQDAGVPMKSETHAGEDVAVFARGPMAYLLTGTYEQSFIPHVMMYAACIGENKQHCASTDAAPRIVQSAFYLVAMVIVAMVSV</sequence>
<dbReference type="Pfam" id="PF00245">
    <property type="entry name" value="Alk_phosphatase"/>
    <property type="match status" value="1"/>
</dbReference>
<feature type="binding site" evidence="4">
    <location>
        <position position="151"/>
    </location>
    <ligand>
        <name>Mg(2+)</name>
        <dbReference type="ChEBI" id="CHEBI:18420"/>
    </ligand>
</feature>
<keyword evidence="10" id="KW-1185">Reference proteome</keyword>
<evidence type="ECO:0000256" key="7">
    <source>
        <dbReference type="SAM" id="SignalP"/>
    </source>
</evidence>
<dbReference type="AlphaFoldDB" id="R7VLE4"/>
<keyword evidence="2" id="KW-0597">Phosphoprotein</keyword>